<dbReference type="InterPro" id="IPR003658">
    <property type="entry name" value="Anti-sigma_ant"/>
</dbReference>
<dbReference type="CDD" id="cd07043">
    <property type="entry name" value="STAS_anti-anti-sigma_factors"/>
    <property type="match status" value="1"/>
</dbReference>
<organism evidence="5 6">
    <name type="scientific">Streptomyces inhibens</name>
    <dbReference type="NCBI Taxonomy" id="2293571"/>
    <lineage>
        <taxon>Bacteria</taxon>
        <taxon>Bacillati</taxon>
        <taxon>Actinomycetota</taxon>
        <taxon>Actinomycetes</taxon>
        <taxon>Kitasatosporales</taxon>
        <taxon>Streptomycetaceae</taxon>
        <taxon>Streptomyces</taxon>
    </lineage>
</organism>
<dbReference type="Proteomes" id="UP000262477">
    <property type="component" value="Unassembled WGS sequence"/>
</dbReference>
<keyword evidence="6" id="KW-1185">Reference proteome</keyword>
<dbReference type="InterPro" id="IPR036513">
    <property type="entry name" value="STAS_dom_sf"/>
</dbReference>
<dbReference type="SUPFAM" id="SSF52091">
    <property type="entry name" value="SpoIIaa-like"/>
    <property type="match status" value="1"/>
</dbReference>
<proteinExistence type="inferred from homology"/>
<evidence type="ECO:0000313" key="6">
    <source>
        <dbReference type="Proteomes" id="UP000262477"/>
    </source>
</evidence>
<sequence length="139" mass="15150">MMLRQPTNGGTGRSLGAPTVVELSGELDYVSAAPTNRRLDPVTAGMRPHMVLDLDRVDFLDCGGIAVLCRARRRIRERGGRLALVVTNPHFRWILRTVGLGDSFDILDGAPKTAERQREPAVSGAGRPPAVPSLLQRDR</sequence>
<dbReference type="PROSITE" id="PS50801">
    <property type="entry name" value="STAS"/>
    <property type="match status" value="1"/>
</dbReference>
<feature type="region of interest" description="Disordered" evidence="3">
    <location>
        <begin position="111"/>
        <end position="139"/>
    </location>
</feature>
<comment type="caution">
    <text evidence="5">The sequence shown here is derived from an EMBL/GenBank/DDBJ whole genome shotgun (WGS) entry which is preliminary data.</text>
</comment>
<dbReference type="PANTHER" id="PTHR33495">
    <property type="entry name" value="ANTI-SIGMA FACTOR ANTAGONIST TM_1081-RELATED-RELATED"/>
    <property type="match status" value="1"/>
</dbReference>
<dbReference type="Pfam" id="PF01740">
    <property type="entry name" value="STAS"/>
    <property type="match status" value="1"/>
</dbReference>
<accession>A0A371QB96</accession>
<reference evidence="5 6" key="1">
    <citation type="submission" date="2018-08" db="EMBL/GenBank/DDBJ databases">
        <title>Streptomyces NEAU-D10 sp. nov., a novel Actinomycete isolated from soil.</title>
        <authorList>
            <person name="Jin L."/>
        </authorList>
    </citation>
    <scope>NUCLEOTIDE SEQUENCE [LARGE SCALE GENOMIC DNA]</scope>
    <source>
        <strain evidence="5 6">NEAU-D10</strain>
    </source>
</reference>
<feature type="domain" description="STAS" evidence="4">
    <location>
        <begin position="20"/>
        <end position="100"/>
    </location>
</feature>
<evidence type="ECO:0000313" key="5">
    <source>
        <dbReference type="EMBL" id="REK91989.1"/>
    </source>
</evidence>
<dbReference type="EMBL" id="QUAC01000011">
    <property type="protein sequence ID" value="REK91989.1"/>
    <property type="molecule type" value="Genomic_DNA"/>
</dbReference>
<dbReference type="GO" id="GO:0043856">
    <property type="term" value="F:anti-sigma factor antagonist activity"/>
    <property type="evidence" value="ECO:0007669"/>
    <property type="project" value="InterPro"/>
</dbReference>
<dbReference type="PANTHER" id="PTHR33495:SF2">
    <property type="entry name" value="ANTI-SIGMA FACTOR ANTAGONIST TM_1081-RELATED"/>
    <property type="match status" value="1"/>
</dbReference>
<dbReference type="InterPro" id="IPR002645">
    <property type="entry name" value="STAS_dom"/>
</dbReference>
<dbReference type="NCBIfam" id="TIGR00377">
    <property type="entry name" value="ant_ant_sig"/>
    <property type="match status" value="1"/>
</dbReference>
<dbReference type="Gene3D" id="3.30.750.24">
    <property type="entry name" value="STAS domain"/>
    <property type="match status" value="1"/>
</dbReference>
<evidence type="ECO:0000259" key="4">
    <source>
        <dbReference type="PROSITE" id="PS50801"/>
    </source>
</evidence>
<dbReference type="AlphaFoldDB" id="A0A371QB96"/>
<protein>
    <recommendedName>
        <fullName evidence="2">Anti-sigma factor antagonist</fullName>
    </recommendedName>
</protein>
<evidence type="ECO:0000256" key="2">
    <source>
        <dbReference type="RuleBase" id="RU003749"/>
    </source>
</evidence>
<evidence type="ECO:0000256" key="1">
    <source>
        <dbReference type="ARBA" id="ARBA00009013"/>
    </source>
</evidence>
<dbReference type="OrthoDB" id="4833278at2"/>
<comment type="similarity">
    <text evidence="1 2">Belongs to the anti-sigma-factor antagonist family.</text>
</comment>
<name>A0A371QB96_STRIH</name>
<evidence type="ECO:0000256" key="3">
    <source>
        <dbReference type="SAM" id="MobiDB-lite"/>
    </source>
</evidence>
<dbReference type="RefSeq" id="WP_128502534.1">
    <property type="nucleotide sequence ID" value="NZ_QUAC01000011.1"/>
</dbReference>
<gene>
    <name evidence="5" type="ORF">DY245_01425</name>
</gene>